<organism evidence="1 2">
    <name type="scientific">Streptomyces varsoviensis</name>
    <dbReference type="NCBI Taxonomy" id="67373"/>
    <lineage>
        <taxon>Bacteria</taxon>
        <taxon>Bacillati</taxon>
        <taxon>Actinomycetota</taxon>
        <taxon>Actinomycetes</taxon>
        <taxon>Kitasatosporales</taxon>
        <taxon>Streptomycetaceae</taxon>
        <taxon>Streptomyces</taxon>
    </lineage>
</organism>
<dbReference type="Proteomes" id="UP000037020">
    <property type="component" value="Unassembled WGS sequence"/>
</dbReference>
<comment type="caution">
    <text evidence="1">The sequence shown here is derived from an EMBL/GenBank/DDBJ whole genome shotgun (WGS) entry which is preliminary data.</text>
</comment>
<evidence type="ECO:0008006" key="3">
    <source>
        <dbReference type="Google" id="ProtNLM"/>
    </source>
</evidence>
<accession>A0ABR5IS40</accession>
<evidence type="ECO:0000313" key="2">
    <source>
        <dbReference type="Proteomes" id="UP000037020"/>
    </source>
</evidence>
<sequence>VVLRELTPAAVADLVRATLGDGADAPFCREVWAVTGGNPYETVELIAKARDRAIEPVEERAALLYELGCSTLLTSPHTTIGHLREALALPDLPEELRVDAAYRLSQAYGHNSQLPEAAEVVAVQAARTPNGPGLMRLQVAHCLWKSMRADDADSFGRTQRIADVADRLDGGCDAERALLALRAFEGMLRGEDALRVTEVNDRALVDGRLAPGMGWTNTEWGFEIPSIICLTFAYTDRLDHAEELSSEAVRAFEISGWSGAHLA</sequence>
<reference evidence="1 2" key="1">
    <citation type="submission" date="2015-07" db="EMBL/GenBank/DDBJ databases">
        <authorList>
            <person name="Ju K.-S."/>
            <person name="Doroghazi J.R."/>
            <person name="Metcalf W.W."/>
        </authorList>
    </citation>
    <scope>NUCLEOTIDE SEQUENCE [LARGE SCALE GENOMIC DNA]</scope>
    <source>
        <strain evidence="1 2">NRRL B-3589</strain>
    </source>
</reference>
<evidence type="ECO:0000313" key="1">
    <source>
        <dbReference type="EMBL" id="KOG49561.1"/>
    </source>
</evidence>
<feature type="non-terminal residue" evidence="1">
    <location>
        <position position="263"/>
    </location>
</feature>
<name>A0ABR5IS40_9ACTN</name>
<proteinExistence type="predicted"/>
<gene>
    <name evidence="1" type="ORF">ADK38_44935</name>
</gene>
<dbReference type="EMBL" id="LGUT01004438">
    <property type="protein sequence ID" value="KOG49561.1"/>
    <property type="molecule type" value="Genomic_DNA"/>
</dbReference>
<keyword evidence="2" id="KW-1185">Reference proteome</keyword>
<feature type="non-terminal residue" evidence="1">
    <location>
        <position position="1"/>
    </location>
</feature>
<protein>
    <recommendedName>
        <fullName evidence="3">LuxR family transcriptional regulator</fullName>
    </recommendedName>
</protein>